<dbReference type="Pfam" id="PF00543">
    <property type="entry name" value="P-II"/>
    <property type="match status" value="1"/>
</dbReference>
<dbReference type="PRINTS" id="PR00340">
    <property type="entry name" value="PIIGLNB"/>
</dbReference>
<dbReference type="InterPro" id="IPR011322">
    <property type="entry name" value="N-reg_PII-like_a/b"/>
</dbReference>
<sequence length="114" mass="12650">MFKIESIVREEKYEEIKSVLNEIGVHGITVSQVMGCGMQKGYESIVRGTKVDINMLPKIKFEIVVSSKDWADKTVEAITKTAYTGNIGDGKIFVYEILDAVRISTGQTGPEAIY</sequence>
<reference evidence="2" key="1">
    <citation type="submission" date="2021-02" db="EMBL/GenBank/DDBJ databases">
        <title>Abyssanaerobacter marinus gen.nov., sp., nov, anaerobic bacterium isolated from the Onnuri vent field of Indian Ocean and suggestion of Mogibacteriaceae fam. nov., and proposal of reclassification of ambiguous this family's genus member.</title>
        <authorList>
            <person name="Kim Y.J."/>
            <person name="Yang J.-A."/>
        </authorList>
    </citation>
    <scope>NUCLEOTIDE SEQUENCE</scope>
    <source>
        <strain evidence="2">DSM 2634</strain>
    </source>
</reference>
<dbReference type="PANTHER" id="PTHR30115:SF11">
    <property type="entry name" value="NITROGEN REGULATORY PROTEIN P-II HOMOLOG"/>
    <property type="match status" value="1"/>
</dbReference>
<dbReference type="InterPro" id="IPR015867">
    <property type="entry name" value="N-reg_PII/ATP_PRibTrfase_C"/>
</dbReference>
<dbReference type="RefSeq" id="WP_206582338.1">
    <property type="nucleotide sequence ID" value="NZ_JAFJZZ010000003.1"/>
</dbReference>
<comment type="similarity">
    <text evidence="1">Belongs to the P(II) protein family.</text>
</comment>
<dbReference type="AlphaFoldDB" id="A0A939IJE9"/>
<dbReference type="InterPro" id="IPR017918">
    <property type="entry name" value="N-reg_PII_CS"/>
</dbReference>
<dbReference type="PROSITE" id="PS00638">
    <property type="entry name" value="PII_GLNB_CTER"/>
    <property type="match status" value="1"/>
</dbReference>
<dbReference type="GO" id="GO:0030234">
    <property type="term" value="F:enzyme regulator activity"/>
    <property type="evidence" value="ECO:0007669"/>
    <property type="project" value="InterPro"/>
</dbReference>
<dbReference type="SUPFAM" id="SSF54913">
    <property type="entry name" value="GlnB-like"/>
    <property type="match status" value="1"/>
</dbReference>
<comment type="caution">
    <text evidence="2">The sequence shown here is derived from an EMBL/GenBank/DDBJ whole genome shotgun (WGS) entry which is preliminary data.</text>
</comment>
<dbReference type="InterPro" id="IPR002187">
    <property type="entry name" value="N-reg_PII"/>
</dbReference>
<proteinExistence type="inferred from homology"/>
<dbReference type="PANTHER" id="PTHR30115">
    <property type="entry name" value="NITROGEN REGULATORY PROTEIN P-II"/>
    <property type="match status" value="1"/>
</dbReference>
<evidence type="ECO:0000313" key="2">
    <source>
        <dbReference type="EMBL" id="MBN7773504.1"/>
    </source>
</evidence>
<dbReference type="PROSITE" id="PS51343">
    <property type="entry name" value="PII_GLNB_DOM"/>
    <property type="match status" value="1"/>
</dbReference>
<keyword evidence="3" id="KW-1185">Reference proteome</keyword>
<gene>
    <name evidence="2" type="ORF">JYB65_09025</name>
</gene>
<dbReference type="GO" id="GO:0005829">
    <property type="term" value="C:cytosol"/>
    <property type="evidence" value="ECO:0007669"/>
    <property type="project" value="TreeGrafter"/>
</dbReference>
<dbReference type="GO" id="GO:0005524">
    <property type="term" value="F:ATP binding"/>
    <property type="evidence" value="ECO:0007669"/>
    <property type="project" value="TreeGrafter"/>
</dbReference>
<organism evidence="2 3">
    <name type="scientific">Clostridium aminobutyricum</name>
    <dbReference type="NCBI Taxonomy" id="33953"/>
    <lineage>
        <taxon>Bacteria</taxon>
        <taxon>Bacillati</taxon>
        <taxon>Bacillota</taxon>
        <taxon>Clostridia</taxon>
        <taxon>Eubacteriales</taxon>
        <taxon>Clostridiaceae</taxon>
        <taxon>Clostridium</taxon>
    </lineage>
</organism>
<dbReference type="Gene3D" id="3.30.70.120">
    <property type="match status" value="1"/>
</dbReference>
<evidence type="ECO:0000313" key="3">
    <source>
        <dbReference type="Proteomes" id="UP000664545"/>
    </source>
</evidence>
<name>A0A939IJE9_CLOAM</name>
<dbReference type="EMBL" id="JAFJZZ010000003">
    <property type="protein sequence ID" value="MBN7773504.1"/>
    <property type="molecule type" value="Genomic_DNA"/>
</dbReference>
<dbReference type="Proteomes" id="UP000664545">
    <property type="component" value="Unassembled WGS sequence"/>
</dbReference>
<dbReference type="SMART" id="SM00938">
    <property type="entry name" value="P-II"/>
    <property type="match status" value="1"/>
</dbReference>
<accession>A0A939IJE9</accession>
<dbReference type="GO" id="GO:0006808">
    <property type="term" value="P:regulation of nitrogen utilization"/>
    <property type="evidence" value="ECO:0007669"/>
    <property type="project" value="InterPro"/>
</dbReference>
<protein>
    <submittedName>
        <fullName evidence="2">P-II family nitrogen regulator</fullName>
    </submittedName>
</protein>
<evidence type="ECO:0000256" key="1">
    <source>
        <dbReference type="RuleBase" id="RU003936"/>
    </source>
</evidence>